<evidence type="ECO:0000313" key="4">
    <source>
        <dbReference type="Proteomes" id="UP001611339"/>
    </source>
</evidence>
<keyword evidence="4" id="KW-1185">Reference proteome</keyword>
<dbReference type="InterPro" id="IPR000792">
    <property type="entry name" value="Tscrpt_reg_LuxR_C"/>
</dbReference>
<dbReference type="InterPro" id="IPR051797">
    <property type="entry name" value="TrmB-like"/>
</dbReference>
<dbReference type="SUPFAM" id="SSF46894">
    <property type="entry name" value="C-terminal effector domain of the bipartite response regulators"/>
    <property type="match status" value="1"/>
</dbReference>
<evidence type="ECO:0000256" key="1">
    <source>
        <dbReference type="SAM" id="MobiDB-lite"/>
    </source>
</evidence>
<gene>
    <name evidence="3" type="ORF">ACH407_10125</name>
</gene>
<dbReference type="PANTHER" id="PTHR34293">
    <property type="entry name" value="HTH-TYPE TRANSCRIPTIONAL REGULATOR TRMBL2"/>
    <property type="match status" value="1"/>
</dbReference>
<proteinExistence type="predicted"/>
<reference evidence="3 4" key="1">
    <citation type="submission" date="2024-10" db="EMBL/GenBank/DDBJ databases">
        <title>The Natural Products Discovery Center: Release of the First 8490 Sequenced Strains for Exploring Actinobacteria Biosynthetic Diversity.</title>
        <authorList>
            <person name="Kalkreuter E."/>
            <person name="Kautsar S.A."/>
            <person name="Yang D."/>
            <person name="Bader C.D."/>
            <person name="Teijaro C.N."/>
            <person name="Fluegel L."/>
            <person name="Davis C.M."/>
            <person name="Simpson J.R."/>
            <person name="Lauterbach L."/>
            <person name="Steele A.D."/>
            <person name="Gui C."/>
            <person name="Meng S."/>
            <person name="Li G."/>
            <person name="Viehrig K."/>
            <person name="Ye F."/>
            <person name="Su P."/>
            <person name="Kiefer A.F."/>
            <person name="Nichols A."/>
            <person name="Cepeda A.J."/>
            <person name="Yan W."/>
            <person name="Fan B."/>
            <person name="Jiang Y."/>
            <person name="Adhikari A."/>
            <person name="Zheng C.-J."/>
            <person name="Schuster L."/>
            <person name="Cowan T.M."/>
            <person name="Smanski M.J."/>
            <person name="Chevrette M.G."/>
            <person name="De Carvalho L.P.S."/>
            <person name="Shen B."/>
        </authorList>
    </citation>
    <scope>NUCLEOTIDE SEQUENCE [LARGE SCALE GENOMIC DNA]</scope>
    <source>
        <strain evidence="3 4">NPDC020602</strain>
    </source>
</reference>
<dbReference type="Gene3D" id="1.10.10.10">
    <property type="entry name" value="Winged helix-like DNA-binding domain superfamily/Winged helix DNA-binding domain"/>
    <property type="match status" value="1"/>
</dbReference>
<dbReference type="InterPro" id="IPR016032">
    <property type="entry name" value="Sig_transdc_resp-reg_C-effctor"/>
</dbReference>
<feature type="compositionally biased region" description="Low complexity" evidence="1">
    <location>
        <begin position="19"/>
        <end position="59"/>
    </location>
</feature>
<dbReference type="EMBL" id="JBIRUI010000003">
    <property type="protein sequence ID" value="MFI1713916.1"/>
    <property type="molecule type" value="Genomic_DNA"/>
</dbReference>
<feature type="domain" description="HTH luxR-type" evidence="2">
    <location>
        <begin position="338"/>
        <end position="387"/>
    </location>
</feature>
<sequence length="397" mass="43588">MAIPDVLRAQSEDGTPDSAAPTETAGTAGATGTTAATGTAETTGATGPTGTAGATRATAPAPPSEDPEDPLTRVYTCLLARDPAQPPAHSADLAAELELPLSRVESAVSALLDMGLLRRTPERAVLPVAPDEAVQRTLGPLEREMRARRQHMERTREQLMAFMPLYESHLLRLTHLRQAEYVELLTDLRAVREAITELGRTCEREVMTAQPGGGRRAEVLEEAVARDEELLRRGVRMRVLYQHTARFSSGTCAYVERIGRLGAQVRTLDDEFMRMLVFDRSTAVIPVPDDPHAAVLVREPHVVAFMVGAYERLWLEALPFETEWDRQTIMDISDELKQTIVRLLTEGLTDAAIARRLGLSVRSCRRHVADVMAALGAESRFQAGYLLAQQEREQPGP</sequence>
<name>A0ABW7U2P9_9ACTN</name>
<dbReference type="Pfam" id="PF00196">
    <property type="entry name" value="GerE"/>
    <property type="match status" value="1"/>
</dbReference>
<dbReference type="Proteomes" id="UP001611339">
    <property type="component" value="Unassembled WGS sequence"/>
</dbReference>
<comment type="caution">
    <text evidence="3">The sequence shown here is derived from an EMBL/GenBank/DDBJ whole genome shotgun (WGS) entry which is preliminary data.</text>
</comment>
<dbReference type="PANTHER" id="PTHR34293:SF1">
    <property type="entry name" value="HTH-TYPE TRANSCRIPTIONAL REGULATOR TRMBL2"/>
    <property type="match status" value="1"/>
</dbReference>
<evidence type="ECO:0000313" key="3">
    <source>
        <dbReference type="EMBL" id="MFI1713916.1"/>
    </source>
</evidence>
<accession>A0ABW7U2P9</accession>
<organism evidence="3 4">
    <name type="scientific">Streptomyces litmocidini</name>
    <dbReference type="NCBI Taxonomy" id="67318"/>
    <lineage>
        <taxon>Bacteria</taxon>
        <taxon>Bacillati</taxon>
        <taxon>Actinomycetota</taxon>
        <taxon>Actinomycetes</taxon>
        <taxon>Kitasatosporales</taxon>
        <taxon>Streptomycetaceae</taxon>
        <taxon>Streptomyces</taxon>
    </lineage>
</organism>
<evidence type="ECO:0000259" key="2">
    <source>
        <dbReference type="SMART" id="SM00421"/>
    </source>
</evidence>
<feature type="region of interest" description="Disordered" evidence="1">
    <location>
        <begin position="1"/>
        <end position="70"/>
    </location>
</feature>
<dbReference type="InterPro" id="IPR036388">
    <property type="entry name" value="WH-like_DNA-bd_sf"/>
</dbReference>
<dbReference type="SMART" id="SM00421">
    <property type="entry name" value="HTH_LUXR"/>
    <property type="match status" value="1"/>
</dbReference>
<protein>
    <submittedName>
        <fullName evidence="3">LuxR C-terminal-related transcriptional regulator</fullName>
    </submittedName>
</protein>
<dbReference type="RefSeq" id="WP_398708315.1">
    <property type="nucleotide sequence ID" value="NZ_JBIRUI010000003.1"/>
</dbReference>